<evidence type="ECO:0000256" key="4">
    <source>
        <dbReference type="PROSITE-ProRule" id="PRU00335"/>
    </source>
</evidence>
<feature type="DNA-binding region" description="H-T-H motif" evidence="4">
    <location>
        <begin position="245"/>
        <end position="264"/>
    </location>
</feature>
<name>A0A9X2LB49_9PROT</name>
<protein>
    <submittedName>
        <fullName evidence="6">TetR family transcriptional regulator</fullName>
    </submittedName>
</protein>
<dbReference type="PROSITE" id="PS50977">
    <property type="entry name" value="HTH_TETR_2"/>
    <property type="match status" value="2"/>
</dbReference>
<dbReference type="SUPFAM" id="SSF46689">
    <property type="entry name" value="Homeodomain-like"/>
    <property type="match status" value="2"/>
</dbReference>
<dbReference type="PRINTS" id="PR00455">
    <property type="entry name" value="HTHTETR"/>
</dbReference>
<dbReference type="Gene3D" id="1.10.357.10">
    <property type="entry name" value="Tetracycline Repressor, domain 2"/>
    <property type="match status" value="2"/>
</dbReference>
<evidence type="ECO:0000256" key="3">
    <source>
        <dbReference type="ARBA" id="ARBA00023163"/>
    </source>
</evidence>
<dbReference type="PANTHER" id="PTHR30055">
    <property type="entry name" value="HTH-TYPE TRANSCRIPTIONAL REGULATOR RUTR"/>
    <property type="match status" value="1"/>
</dbReference>
<organism evidence="6 7">
    <name type="scientific">Parvularcula maris</name>
    <dbReference type="NCBI Taxonomy" id="2965077"/>
    <lineage>
        <taxon>Bacteria</taxon>
        <taxon>Pseudomonadati</taxon>
        <taxon>Pseudomonadota</taxon>
        <taxon>Alphaproteobacteria</taxon>
        <taxon>Parvularculales</taxon>
        <taxon>Parvularculaceae</taxon>
        <taxon>Parvularcula</taxon>
    </lineage>
</organism>
<evidence type="ECO:0000256" key="1">
    <source>
        <dbReference type="ARBA" id="ARBA00023015"/>
    </source>
</evidence>
<dbReference type="Pfam" id="PF00440">
    <property type="entry name" value="TetR_N"/>
    <property type="match status" value="1"/>
</dbReference>
<dbReference type="Proteomes" id="UP001142610">
    <property type="component" value="Unassembled WGS sequence"/>
</dbReference>
<comment type="caution">
    <text evidence="6">The sequence shown here is derived from an EMBL/GenBank/DDBJ whole genome shotgun (WGS) entry which is preliminary data.</text>
</comment>
<dbReference type="InterPro" id="IPR009057">
    <property type="entry name" value="Homeodomain-like_sf"/>
</dbReference>
<dbReference type="AlphaFoldDB" id="A0A9X2LB49"/>
<feature type="domain" description="HTH tetR-type" evidence="5">
    <location>
        <begin position="222"/>
        <end position="282"/>
    </location>
</feature>
<reference evidence="6" key="1">
    <citation type="submission" date="2022-07" db="EMBL/GenBank/DDBJ databases">
        <title>Parvularcula maris sp. nov., an algicidal bacterium isolated from seawater.</title>
        <authorList>
            <person name="Li F."/>
        </authorList>
    </citation>
    <scope>NUCLEOTIDE SEQUENCE</scope>
    <source>
        <strain evidence="6">BGMRC 0090</strain>
    </source>
</reference>
<sequence length="410" mass="45363">MTTGIEAQKQSQRFEKKRALIVGAATAIMNAHGVKGMTLSKVGQAIDLNTTSVTYYFKRKELLAEAILEDAIERYLALVDAAADEQDAEARIRRLVWDCLSLFAAIRSEEAPPIANLSHLLALDEPTRSSLLKRYLHLFRNLRALIWGDPQADKSLVTARTQVLMENLFWSQAWLPRYSLGDFERVAGRLVEVLTGGVAAYGATYTPQILTLDQPSNLADKSAMNEAFLRSATIIMNERGYRGASVERITRELSVTKGSFYHHLSSKDDLVLACFDLSYTRVSLAQRAAQQAGGSYLQRLTAAISTLLHIQFYGEAPLLRTTALSALPWPLRGEAIERSNRMARRFAGMLIDGITEGSVRPIDPLIASQSIMAALNTAFEMRRWAAAQPPEKAIGTYGSIVMRGILPQTD</sequence>
<keyword evidence="3" id="KW-0804">Transcription</keyword>
<keyword evidence="1" id="KW-0805">Transcription regulation</keyword>
<keyword evidence="2 4" id="KW-0238">DNA-binding</keyword>
<dbReference type="Gene3D" id="1.10.10.60">
    <property type="entry name" value="Homeodomain-like"/>
    <property type="match status" value="1"/>
</dbReference>
<keyword evidence="7" id="KW-1185">Reference proteome</keyword>
<dbReference type="EMBL" id="JANIBC010000019">
    <property type="protein sequence ID" value="MCQ8186471.1"/>
    <property type="molecule type" value="Genomic_DNA"/>
</dbReference>
<dbReference type="InterPro" id="IPR050109">
    <property type="entry name" value="HTH-type_TetR-like_transc_reg"/>
</dbReference>
<evidence type="ECO:0000313" key="6">
    <source>
        <dbReference type="EMBL" id="MCQ8186471.1"/>
    </source>
</evidence>
<gene>
    <name evidence="6" type="ORF">NOG11_13900</name>
</gene>
<dbReference type="GO" id="GO:0000976">
    <property type="term" value="F:transcription cis-regulatory region binding"/>
    <property type="evidence" value="ECO:0007669"/>
    <property type="project" value="TreeGrafter"/>
</dbReference>
<dbReference type="PANTHER" id="PTHR30055:SF234">
    <property type="entry name" value="HTH-TYPE TRANSCRIPTIONAL REGULATOR BETI"/>
    <property type="match status" value="1"/>
</dbReference>
<dbReference type="GO" id="GO:0003700">
    <property type="term" value="F:DNA-binding transcription factor activity"/>
    <property type="evidence" value="ECO:0007669"/>
    <property type="project" value="TreeGrafter"/>
</dbReference>
<evidence type="ECO:0000259" key="5">
    <source>
        <dbReference type="PROSITE" id="PS50977"/>
    </source>
</evidence>
<accession>A0A9X2LB49</accession>
<dbReference type="InterPro" id="IPR036271">
    <property type="entry name" value="Tet_transcr_reg_TetR-rel_C_sf"/>
</dbReference>
<feature type="DNA-binding region" description="H-T-H motif" evidence="4">
    <location>
        <begin position="38"/>
        <end position="57"/>
    </location>
</feature>
<evidence type="ECO:0000313" key="7">
    <source>
        <dbReference type="Proteomes" id="UP001142610"/>
    </source>
</evidence>
<feature type="domain" description="HTH tetR-type" evidence="5">
    <location>
        <begin position="15"/>
        <end position="75"/>
    </location>
</feature>
<evidence type="ECO:0000256" key="2">
    <source>
        <dbReference type="ARBA" id="ARBA00023125"/>
    </source>
</evidence>
<proteinExistence type="predicted"/>
<dbReference type="SUPFAM" id="SSF48498">
    <property type="entry name" value="Tetracyclin repressor-like, C-terminal domain"/>
    <property type="match status" value="1"/>
</dbReference>
<dbReference type="RefSeq" id="WP_256620396.1">
    <property type="nucleotide sequence ID" value="NZ_JANIBC010000019.1"/>
</dbReference>
<dbReference type="InterPro" id="IPR001647">
    <property type="entry name" value="HTH_TetR"/>
</dbReference>